<protein>
    <recommendedName>
        <fullName evidence="3">Dienelactone hydrolase domain-containing protein</fullName>
    </recommendedName>
</protein>
<proteinExistence type="predicted"/>
<accession>A0A0G0VUI4</accession>
<dbReference type="InterPro" id="IPR029058">
    <property type="entry name" value="AB_hydrolase_fold"/>
</dbReference>
<evidence type="ECO:0008006" key="3">
    <source>
        <dbReference type="Google" id="ProtNLM"/>
    </source>
</evidence>
<dbReference type="Proteomes" id="UP000034493">
    <property type="component" value="Unassembled WGS sequence"/>
</dbReference>
<comment type="caution">
    <text evidence="1">The sequence shown here is derived from an EMBL/GenBank/DDBJ whole genome shotgun (WGS) entry which is preliminary data.</text>
</comment>
<name>A0A0G0VUI4_9BACT</name>
<evidence type="ECO:0000313" key="2">
    <source>
        <dbReference type="Proteomes" id="UP000034493"/>
    </source>
</evidence>
<dbReference type="EMBL" id="LCBC01000005">
    <property type="protein sequence ID" value="KKS04519.1"/>
    <property type="molecule type" value="Genomic_DNA"/>
</dbReference>
<evidence type="ECO:0000313" key="1">
    <source>
        <dbReference type="EMBL" id="KKS04519.1"/>
    </source>
</evidence>
<organism evidence="1 2">
    <name type="scientific">Candidatus Curtissbacteria bacterium GW2011_GWA2_41_24</name>
    <dbReference type="NCBI Taxonomy" id="1618411"/>
    <lineage>
        <taxon>Bacteria</taxon>
        <taxon>Candidatus Curtissiibacteriota</taxon>
    </lineage>
</organism>
<dbReference type="SUPFAM" id="SSF53474">
    <property type="entry name" value="alpha/beta-Hydrolases"/>
    <property type="match status" value="1"/>
</dbReference>
<gene>
    <name evidence="1" type="ORF">UU56_C0005G0018</name>
</gene>
<dbReference type="Gene3D" id="3.40.50.1820">
    <property type="entry name" value="alpha/beta hydrolase"/>
    <property type="match status" value="1"/>
</dbReference>
<sequence length="372" mass="41369">MINIVVVLVLLVGLTAFFATPWGRPALKTALLVPEVTSGFPVKPLEWVSKEPVVSEVNLQVDGKEIKADLYRPQDNKQHPAVVFTLGVVITRRNPAVTKFAQALTRSGFVVLVPDLPDFLSGFIWTDSLNSLISSVEFLDRQSFVQKNNIGFAGFCVGASISIVASEDAKIRDKIAFIAAVSPYSNLFSLAEATLLGRQKIKGEYVDWQPAELTVETFNKGYVNFVATAEERELILGKLMASQTIPESEFEGLSPEAKSIYAFLANRDVAKFKELESNLPQGGRDLLVELSPDTNINNLKAKLFILSDKKDTFVPKIEGEKLAKMLPKKQVYFIEVDSFEHVNPATNLPRWSALKQLFILSRYLYNVLNQIV</sequence>
<reference evidence="1 2" key="1">
    <citation type="journal article" date="2015" name="Nature">
        <title>rRNA introns, odd ribosomes, and small enigmatic genomes across a large radiation of phyla.</title>
        <authorList>
            <person name="Brown C.T."/>
            <person name="Hug L.A."/>
            <person name="Thomas B.C."/>
            <person name="Sharon I."/>
            <person name="Castelle C.J."/>
            <person name="Singh A."/>
            <person name="Wilkins M.J."/>
            <person name="Williams K.H."/>
            <person name="Banfield J.F."/>
        </authorList>
    </citation>
    <scope>NUCLEOTIDE SEQUENCE [LARGE SCALE GENOMIC DNA]</scope>
</reference>
<dbReference type="AlphaFoldDB" id="A0A0G0VUI4"/>